<organism evidence="1 2">
    <name type="scientific">Dictyobacter arantiisoli</name>
    <dbReference type="NCBI Taxonomy" id="2014874"/>
    <lineage>
        <taxon>Bacteria</taxon>
        <taxon>Bacillati</taxon>
        <taxon>Chloroflexota</taxon>
        <taxon>Ktedonobacteria</taxon>
        <taxon>Ktedonobacterales</taxon>
        <taxon>Dictyobacteraceae</taxon>
        <taxon>Dictyobacter</taxon>
    </lineage>
</organism>
<sequence length="227" mass="26350">MKQHAEESARWNLFARELEDRLREHGWNFNDLVSEAGLHPEKVRRLKRSLIQPKFHILNPEELEQVSMCFAFTGDEQIRLRAAILATAVEETLMNRIDPENALHAAEELFPVLIRALQQRFGQFRGLAATRRMLVIEESSPIHEAIDLILERFDQAMLALYLSRQSQRDYEHLEQATLAHTRFADVLSDLNALCAADPSLARDETWLFWHQETQKNLQAVEEDLSPL</sequence>
<dbReference type="Proteomes" id="UP000322530">
    <property type="component" value="Unassembled WGS sequence"/>
</dbReference>
<dbReference type="EMBL" id="BIXY01000025">
    <property type="protein sequence ID" value="GCF08498.1"/>
    <property type="molecule type" value="Genomic_DNA"/>
</dbReference>
<evidence type="ECO:0000313" key="1">
    <source>
        <dbReference type="EMBL" id="GCF08498.1"/>
    </source>
</evidence>
<dbReference type="OrthoDB" id="158416at2"/>
<accession>A0A5A5TAR7</accession>
<dbReference type="AlphaFoldDB" id="A0A5A5TAR7"/>
<keyword evidence="2" id="KW-1185">Reference proteome</keyword>
<dbReference type="RefSeq" id="WP_149401481.1">
    <property type="nucleotide sequence ID" value="NZ_BIXY01000025.1"/>
</dbReference>
<name>A0A5A5TAR7_9CHLR</name>
<comment type="caution">
    <text evidence="1">The sequence shown here is derived from an EMBL/GenBank/DDBJ whole genome shotgun (WGS) entry which is preliminary data.</text>
</comment>
<evidence type="ECO:0000313" key="2">
    <source>
        <dbReference type="Proteomes" id="UP000322530"/>
    </source>
</evidence>
<reference evidence="1 2" key="1">
    <citation type="submission" date="2019-01" db="EMBL/GenBank/DDBJ databases">
        <title>Draft genome sequence of Dictyobacter sp. Uno17.</title>
        <authorList>
            <person name="Wang C.M."/>
            <person name="Zheng Y."/>
            <person name="Sakai Y."/>
            <person name="Abe K."/>
            <person name="Yokota A."/>
            <person name="Yabe S."/>
        </authorList>
    </citation>
    <scope>NUCLEOTIDE SEQUENCE [LARGE SCALE GENOMIC DNA]</scope>
    <source>
        <strain evidence="1 2">Uno17</strain>
    </source>
</reference>
<protein>
    <submittedName>
        <fullName evidence="1">Uncharacterized protein</fullName>
    </submittedName>
</protein>
<proteinExistence type="predicted"/>
<gene>
    <name evidence="1" type="ORF">KDI_20620</name>
</gene>